<evidence type="ECO:0000259" key="5">
    <source>
        <dbReference type="SMART" id="SM00382"/>
    </source>
</evidence>
<organism evidence="6 7">
    <name type="scientific">Coffea canephora</name>
    <name type="common">Robusta coffee</name>
    <dbReference type="NCBI Taxonomy" id="49390"/>
    <lineage>
        <taxon>Eukaryota</taxon>
        <taxon>Viridiplantae</taxon>
        <taxon>Streptophyta</taxon>
        <taxon>Embryophyta</taxon>
        <taxon>Tracheophyta</taxon>
        <taxon>Spermatophyta</taxon>
        <taxon>Magnoliopsida</taxon>
        <taxon>eudicotyledons</taxon>
        <taxon>Gunneridae</taxon>
        <taxon>Pentapetalae</taxon>
        <taxon>asterids</taxon>
        <taxon>lamiids</taxon>
        <taxon>Gentianales</taxon>
        <taxon>Rubiaceae</taxon>
        <taxon>Ixoroideae</taxon>
        <taxon>Gardenieae complex</taxon>
        <taxon>Bertiereae - Coffeeae clade</taxon>
        <taxon>Coffeeae</taxon>
        <taxon>Coffea</taxon>
    </lineage>
</organism>
<accession>A0A068TT40</accession>
<dbReference type="OrthoDB" id="2195431at2759"/>
<feature type="region of interest" description="Disordered" evidence="4">
    <location>
        <begin position="532"/>
        <end position="554"/>
    </location>
</feature>
<evidence type="ECO:0000256" key="2">
    <source>
        <dbReference type="ARBA" id="ARBA00023242"/>
    </source>
</evidence>
<evidence type="ECO:0000313" key="6">
    <source>
        <dbReference type="EMBL" id="CDO99426.1"/>
    </source>
</evidence>
<name>A0A068TT40_COFCA</name>
<proteinExistence type="inferred from homology"/>
<dbReference type="InterPro" id="IPR003959">
    <property type="entry name" value="ATPase_AAA_core"/>
</dbReference>
<keyword evidence="2" id="KW-0539">Nucleus</keyword>
<dbReference type="CDD" id="cd00009">
    <property type="entry name" value="AAA"/>
    <property type="match status" value="1"/>
</dbReference>
<evidence type="ECO:0000256" key="3">
    <source>
        <dbReference type="ARBA" id="ARBA00043975"/>
    </source>
</evidence>
<dbReference type="PANTHER" id="PTHR46765">
    <property type="entry name" value="P-LOOP CONTAINING NUCLEOSIDE TRIPHOSPHATE HYDROLASES SUPERFAMILY PROTEIN"/>
    <property type="match status" value="1"/>
</dbReference>
<dbReference type="Pfam" id="PF00004">
    <property type="entry name" value="AAA"/>
    <property type="match status" value="1"/>
</dbReference>
<reference evidence="7" key="1">
    <citation type="journal article" date="2014" name="Science">
        <title>The coffee genome provides insight into the convergent evolution of caffeine biosynthesis.</title>
        <authorList>
            <person name="Denoeud F."/>
            <person name="Carretero-Paulet L."/>
            <person name="Dereeper A."/>
            <person name="Droc G."/>
            <person name="Guyot R."/>
            <person name="Pietrella M."/>
            <person name="Zheng C."/>
            <person name="Alberti A."/>
            <person name="Anthony F."/>
            <person name="Aprea G."/>
            <person name="Aury J.M."/>
            <person name="Bento P."/>
            <person name="Bernard M."/>
            <person name="Bocs S."/>
            <person name="Campa C."/>
            <person name="Cenci A."/>
            <person name="Combes M.C."/>
            <person name="Crouzillat D."/>
            <person name="Da Silva C."/>
            <person name="Daddiego L."/>
            <person name="De Bellis F."/>
            <person name="Dussert S."/>
            <person name="Garsmeur O."/>
            <person name="Gayraud T."/>
            <person name="Guignon V."/>
            <person name="Jahn K."/>
            <person name="Jamilloux V."/>
            <person name="Joet T."/>
            <person name="Labadie K."/>
            <person name="Lan T."/>
            <person name="Leclercq J."/>
            <person name="Lepelley M."/>
            <person name="Leroy T."/>
            <person name="Li L.T."/>
            <person name="Librado P."/>
            <person name="Lopez L."/>
            <person name="Munoz A."/>
            <person name="Noel B."/>
            <person name="Pallavicini A."/>
            <person name="Perrotta G."/>
            <person name="Poncet V."/>
            <person name="Pot D."/>
            <person name="Priyono X."/>
            <person name="Rigoreau M."/>
            <person name="Rouard M."/>
            <person name="Rozas J."/>
            <person name="Tranchant-Dubreuil C."/>
            <person name="VanBuren R."/>
            <person name="Zhang Q."/>
            <person name="Andrade A.C."/>
            <person name="Argout X."/>
            <person name="Bertrand B."/>
            <person name="de Kochko A."/>
            <person name="Graziosi G."/>
            <person name="Henry R.J."/>
            <person name="Jayarama X."/>
            <person name="Ming R."/>
            <person name="Nagai C."/>
            <person name="Rounsley S."/>
            <person name="Sankoff D."/>
            <person name="Giuliano G."/>
            <person name="Albert V.A."/>
            <person name="Wincker P."/>
            <person name="Lashermes P."/>
        </authorList>
    </citation>
    <scope>NUCLEOTIDE SEQUENCE [LARGE SCALE GENOMIC DNA]</scope>
    <source>
        <strain evidence="7">cv. DH200-94</strain>
    </source>
</reference>
<dbReference type="SUPFAM" id="SSF52540">
    <property type="entry name" value="P-loop containing nucleoside triphosphate hydrolases"/>
    <property type="match status" value="1"/>
</dbReference>
<feature type="compositionally biased region" description="Basic and acidic residues" evidence="4">
    <location>
        <begin position="399"/>
        <end position="408"/>
    </location>
</feature>
<dbReference type="AlphaFoldDB" id="A0A068TT40"/>
<dbReference type="Gene3D" id="3.40.50.300">
    <property type="entry name" value="P-loop containing nucleotide triphosphate hydrolases"/>
    <property type="match status" value="1"/>
</dbReference>
<dbReference type="Gramene" id="CDO99426">
    <property type="protein sequence ID" value="CDO99426"/>
    <property type="gene ID" value="GSCOC_T00026597001"/>
</dbReference>
<evidence type="ECO:0000256" key="4">
    <source>
        <dbReference type="SAM" id="MobiDB-lite"/>
    </source>
</evidence>
<dbReference type="SMART" id="SM00382">
    <property type="entry name" value="AAA"/>
    <property type="match status" value="1"/>
</dbReference>
<dbReference type="STRING" id="49390.A0A068TT40"/>
<dbReference type="InterPro" id="IPR053016">
    <property type="entry name" value="CTF18-RFC_complex"/>
</dbReference>
<dbReference type="PANTHER" id="PTHR46765:SF1">
    <property type="entry name" value="P-LOOP CONTAINING NUCLEOSIDE TRIPHOSPHATE HYDROLASES SUPERFAMILY PROTEIN"/>
    <property type="match status" value="1"/>
</dbReference>
<dbReference type="Proteomes" id="UP000295252">
    <property type="component" value="Chromosome V"/>
</dbReference>
<dbReference type="FunCoup" id="A0A068TT40">
    <property type="interactions" value="2051"/>
</dbReference>
<dbReference type="GO" id="GO:0005524">
    <property type="term" value="F:ATP binding"/>
    <property type="evidence" value="ECO:0007669"/>
    <property type="project" value="InterPro"/>
</dbReference>
<dbReference type="GO" id="GO:0005634">
    <property type="term" value="C:nucleus"/>
    <property type="evidence" value="ECO:0007669"/>
    <property type="project" value="UniProtKB-SubCell"/>
</dbReference>
<keyword evidence="7" id="KW-1185">Reference proteome</keyword>
<dbReference type="OMA" id="VNVMVSY"/>
<dbReference type="InterPro" id="IPR003593">
    <property type="entry name" value="AAA+_ATPase"/>
</dbReference>
<feature type="domain" description="AAA+ ATPase" evidence="5">
    <location>
        <begin position="438"/>
        <end position="590"/>
    </location>
</feature>
<feature type="compositionally biased region" description="Pro residues" evidence="4">
    <location>
        <begin position="32"/>
        <end position="41"/>
    </location>
</feature>
<evidence type="ECO:0000256" key="1">
    <source>
        <dbReference type="ARBA" id="ARBA00004123"/>
    </source>
</evidence>
<feature type="compositionally biased region" description="Polar residues" evidence="4">
    <location>
        <begin position="409"/>
        <end position="420"/>
    </location>
</feature>
<comment type="similarity">
    <text evidence="3">Belongs to the activator 1 small subunits family. CTF18 subfamily.</text>
</comment>
<dbReference type="GO" id="GO:0016887">
    <property type="term" value="F:ATP hydrolysis activity"/>
    <property type="evidence" value="ECO:0007669"/>
    <property type="project" value="InterPro"/>
</dbReference>
<evidence type="ECO:0000313" key="7">
    <source>
        <dbReference type="Proteomes" id="UP000295252"/>
    </source>
</evidence>
<feature type="region of interest" description="Disordered" evidence="4">
    <location>
        <begin position="399"/>
        <end position="420"/>
    </location>
</feature>
<feature type="compositionally biased region" description="Basic and acidic residues" evidence="4">
    <location>
        <begin position="532"/>
        <end position="546"/>
    </location>
</feature>
<dbReference type="Gene3D" id="1.10.8.60">
    <property type="match status" value="1"/>
</dbReference>
<sequence length="1098" mass="125161">MDMDFPDLQELEWLEANNSNFQDDVDFDLDFPPEPPSPPSELEPLRDSPEPKIPSFKPTLSLPPKPSPIKTQTNLKKRFRPDLSPDLIDRGDGRPTGDPEEKRSRVDNADDEEDEDWLRYHPPRPVAGNVDAGVAMSESEEVEERVLSRYATEIDGDYLPITGLDGERVYAKICGVECEDRVKKLDMRGDHNGLSREPIRVLMQRVEQGEFSKVSFLLGLMFLDIFKDCRVSQQFYYSTNLMKEENVRHRKEYNIFSLSSDNAESHDVDTQKCPLSLTSPKLVLATSSHGRFVLFLSIRENVALQASVEVENDVNLSPAPVDPEQLWVDKYAPNTFMELLSDEHTNREVLLWLKQWDSSVFGSEIKSTADDTLSALKRHSSAVKHSKFHARNSFGSNRETKLSKENFRTHNYQNQEKNQSNDIQEMWEKKQKTVGHPEQKILLLCGPPGLGKTTLAHVAARHCGYRVVEINASDDRSASTIETKILDVVQMNSVVSDSKPKCLIIDEIDGALGEGKGAVDVILKMVSAERKSDSGKEIRGQEEHSGPRSSKKQKNTSLLRPVICICNDLYAPVLRPLRQVAKVQSFVQPTVNRVVNRLKYICNKEGVKTNSISLTALAEYTGVFHIHFLFSILKQLLITWKKIIFTKYIFHSFCAINFYFILITAFSPPAFQKECDIRSCLNTLQFLNKKKEALNMLEISSQVVGRKDASKSALDIWKEVFQKRRVKRERQCMNILNNMTNELEFLLSLISNRGDYDLIYDGIHENILRLHYYDPVMQKTVKCLDNLEVSDIINKYIMRTQQMSLQVYQPQVAMIIHGLIAQVDRLNIEWPKSFQRYRTVSLEKMDILRSWQIKISPHISRHLSTKSFAEELISPFLHILSPPTLKPVALHLQSEKEKADLAQLVNTMVSYALNYKNLQSGPLFGGPRHEDVLEGSLLSFDPPIEDFIKFKGYSSCHFVLASAVKQLLVHEVRKENLSSQSPRSCMGIATVKKQTSAKNISLQVQNGLSMVQPLTKEASTLETASGKVRLPEKTRKLLSSSNFFDRFRKVKSDGSENVNQNVQASETAERDLRPLLFKFNEGFTNAVKRPVRIRDFFL</sequence>
<feature type="compositionally biased region" description="Basic and acidic residues" evidence="4">
    <location>
        <begin position="80"/>
        <end position="108"/>
    </location>
</feature>
<dbReference type="EMBL" id="HG739087">
    <property type="protein sequence ID" value="CDO99426.1"/>
    <property type="molecule type" value="Genomic_DNA"/>
</dbReference>
<dbReference type="PhylomeDB" id="A0A068TT40"/>
<dbReference type="InParanoid" id="A0A068TT40"/>
<protein>
    <recommendedName>
        <fullName evidence="5">AAA+ ATPase domain-containing protein</fullName>
    </recommendedName>
</protein>
<comment type="subcellular location">
    <subcellularLocation>
        <location evidence="1">Nucleus</location>
    </subcellularLocation>
</comment>
<dbReference type="InterPro" id="IPR027417">
    <property type="entry name" value="P-loop_NTPase"/>
</dbReference>
<feature type="region of interest" description="Disordered" evidence="4">
    <location>
        <begin position="14"/>
        <end position="130"/>
    </location>
</feature>
<gene>
    <name evidence="6" type="ORF">GSCOC_T00026597001</name>
</gene>